<dbReference type="PANTHER" id="PTHR45527">
    <property type="entry name" value="NONRIBOSOMAL PEPTIDE SYNTHETASE"/>
    <property type="match status" value="1"/>
</dbReference>
<proteinExistence type="predicted"/>
<dbReference type="Gene3D" id="3.30.559.10">
    <property type="entry name" value="Chloramphenicol acetyltransferase-like domain"/>
    <property type="match status" value="1"/>
</dbReference>
<evidence type="ECO:0000313" key="2">
    <source>
        <dbReference type="EMBL" id="MFM9653549.1"/>
    </source>
</evidence>
<evidence type="ECO:0000259" key="1">
    <source>
        <dbReference type="Pfam" id="PF00668"/>
    </source>
</evidence>
<feature type="non-terminal residue" evidence="2">
    <location>
        <position position="477"/>
    </location>
</feature>
<dbReference type="EMBL" id="JBJVNE010000060">
    <property type="protein sequence ID" value="MFM9653549.1"/>
    <property type="molecule type" value="Genomic_DNA"/>
</dbReference>
<name>A0ABW9J0J8_STRGJ</name>
<dbReference type="SUPFAM" id="SSF52777">
    <property type="entry name" value="CoA-dependent acyltransferases"/>
    <property type="match status" value="2"/>
</dbReference>
<dbReference type="Proteomes" id="UP001631993">
    <property type="component" value="Unassembled WGS sequence"/>
</dbReference>
<organism evidence="2 3">
    <name type="scientific">Streptomyces galilaeus</name>
    <dbReference type="NCBI Taxonomy" id="33899"/>
    <lineage>
        <taxon>Bacteria</taxon>
        <taxon>Bacillati</taxon>
        <taxon>Actinomycetota</taxon>
        <taxon>Actinomycetes</taxon>
        <taxon>Kitasatosporales</taxon>
        <taxon>Streptomycetaceae</taxon>
        <taxon>Streptomyces</taxon>
    </lineage>
</organism>
<keyword evidence="3" id="KW-1185">Reference proteome</keyword>
<gene>
    <name evidence="2" type="ORF">ACKI1S_46685</name>
</gene>
<evidence type="ECO:0000313" key="3">
    <source>
        <dbReference type="Proteomes" id="UP001631993"/>
    </source>
</evidence>
<reference evidence="2 3" key="1">
    <citation type="submission" date="2024-12" db="EMBL/GenBank/DDBJ databases">
        <title>Forecasting of Potato common scab and diversities of Pathogenic streptomyces spp. in china.</title>
        <authorList>
            <person name="Handique U."/>
            <person name="Wu J."/>
        </authorList>
    </citation>
    <scope>NUCLEOTIDE SEQUENCE [LARGE SCALE GENOMIC DNA]</scope>
    <source>
        <strain evidence="2 3">ZRIMU1585</strain>
    </source>
</reference>
<dbReference type="Gene3D" id="3.30.559.30">
    <property type="entry name" value="Nonribosomal peptide synthetase, condensation domain"/>
    <property type="match status" value="1"/>
</dbReference>
<comment type="caution">
    <text evidence="2">The sequence shown here is derived from an EMBL/GenBank/DDBJ whole genome shotgun (WGS) entry which is preliminary data.</text>
</comment>
<sequence length="477" mass="52068">MIPLSFAQRRLWFLAQLEGPSTTYTNPTVLRFSGSLDHEALEAALRDVLERHEVLRTVFPAPDGEPYQRILPVSETGFALVVADVAPEQLTETVARTARQAFDLATEIPLRAHLFVVGPDEYALVVVVHHIAWDAWSAGPLARDLSVAYEARRTGTEPGWEPLPVQYADYALWQRELLGDENDPDSVLSQQVEYWREALAGVPEELALPTDRPRPAVRSYRGHQAELVVPSEVHGRLVALAHERGMSLFMVLQAALAVTLSRLGAGTDIPIGSAIAGRTDRALHDLVGFFVNTLVVRTDLAGDPTLAEVLEQVRETSFGAFEHQDLPFERLVEELAPARSMTRHPLFQVMLTLQNAGSAKLDLSGLKPSRMAGGAPTAKFDLDVTAAETFGAGGTPAGIRGMVVAAADLFDEETSVQIAHRWVRVLSAFAEDLSVRVSAVGILDSAEREKLLVEWNDTAVDADVSTLPGLFAVQVER</sequence>
<dbReference type="CDD" id="cd19540">
    <property type="entry name" value="LCL_NRPS-like"/>
    <property type="match status" value="1"/>
</dbReference>
<dbReference type="Pfam" id="PF00668">
    <property type="entry name" value="Condensation"/>
    <property type="match status" value="1"/>
</dbReference>
<dbReference type="PANTHER" id="PTHR45527:SF1">
    <property type="entry name" value="FATTY ACID SYNTHASE"/>
    <property type="match status" value="1"/>
</dbReference>
<accession>A0ABW9J0J8</accession>
<dbReference type="InterPro" id="IPR023213">
    <property type="entry name" value="CAT-like_dom_sf"/>
</dbReference>
<dbReference type="InterPro" id="IPR001242">
    <property type="entry name" value="Condensation_dom"/>
</dbReference>
<protein>
    <submittedName>
        <fullName evidence="2">Condensation domain-containing protein</fullName>
    </submittedName>
</protein>
<feature type="domain" description="Condensation" evidence="1">
    <location>
        <begin position="1"/>
        <end position="452"/>
    </location>
</feature>
<dbReference type="RefSeq" id="WP_409083783.1">
    <property type="nucleotide sequence ID" value="NZ_JBJVMW010000068.1"/>
</dbReference>